<evidence type="ECO:0000256" key="1">
    <source>
        <dbReference type="SAM" id="MobiDB-lite"/>
    </source>
</evidence>
<keyword evidence="2" id="KW-0132">Cell division</keyword>
<proteinExistence type="predicted"/>
<gene>
    <name evidence="2" type="ORF">GS660_11875</name>
</gene>
<evidence type="ECO:0000313" key="3">
    <source>
        <dbReference type="Proteomes" id="UP000477083"/>
    </source>
</evidence>
<dbReference type="OrthoDB" id="7165680at2"/>
<reference evidence="2 3" key="1">
    <citation type="submission" date="2020-01" db="EMBL/GenBank/DDBJ databases">
        <title>Frigidibacter albus SP32T (=CGMCC 1.13995T).</title>
        <authorList>
            <person name="Liao X."/>
        </authorList>
    </citation>
    <scope>NUCLEOTIDE SEQUENCE [LARGE SCALE GENOMIC DNA]</scope>
    <source>
        <strain evidence="2 3">SP32</strain>
    </source>
</reference>
<dbReference type="EMBL" id="WWNR01000007">
    <property type="protein sequence ID" value="MZQ89789.1"/>
    <property type="molecule type" value="Genomic_DNA"/>
</dbReference>
<name>A0A6L8VKA0_9RHOB</name>
<sequence length="119" mass="13694">MRSLFYVLTALAVMGLAFWAYRENYRTQARLTEIDRLQSDIRHLRESLNVLKAEWAYLNRPDRLRELADINFQRLELLPLTAEQFGTAAQVGYPAEPLPPITDPVETFGALPETEETTP</sequence>
<accession>A0A6L8VKA0</accession>
<comment type="caution">
    <text evidence="2">The sequence shown here is derived from an EMBL/GenBank/DDBJ whole genome shotgun (WGS) entry which is preliminary data.</text>
</comment>
<feature type="region of interest" description="Disordered" evidence="1">
    <location>
        <begin position="96"/>
        <end position="119"/>
    </location>
</feature>
<keyword evidence="2" id="KW-0131">Cell cycle</keyword>
<dbReference type="GO" id="GO:0051301">
    <property type="term" value="P:cell division"/>
    <property type="evidence" value="ECO:0007669"/>
    <property type="project" value="UniProtKB-KW"/>
</dbReference>
<dbReference type="AlphaFoldDB" id="A0A6L8VKA0"/>
<dbReference type="RefSeq" id="WP_161346745.1">
    <property type="nucleotide sequence ID" value="NZ_BMGW01000007.1"/>
</dbReference>
<organism evidence="2 3">
    <name type="scientific">Frigidibacter albus</name>
    <dbReference type="NCBI Taxonomy" id="1465486"/>
    <lineage>
        <taxon>Bacteria</taxon>
        <taxon>Pseudomonadati</taxon>
        <taxon>Pseudomonadota</taxon>
        <taxon>Alphaproteobacteria</taxon>
        <taxon>Rhodobacterales</taxon>
        <taxon>Paracoccaceae</taxon>
        <taxon>Frigidibacter</taxon>
    </lineage>
</organism>
<protein>
    <submittedName>
        <fullName evidence="2">Cell division protein FtsL</fullName>
    </submittedName>
</protein>
<evidence type="ECO:0000313" key="2">
    <source>
        <dbReference type="EMBL" id="MZQ89789.1"/>
    </source>
</evidence>
<dbReference type="Proteomes" id="UP000477083">
    <property type="component" value="Unassembled WGS sequence"/>
</dbReference>
<keyword evidence="3" id="KW-1185">Reference proteome</keyword>